<reference evidence="1" key="2">
    <citation type="submission" date="2021-04" db="EMBL/GenBank/DDBJ databases">
        <authorList>
            <person name="Gilroy R."/>
        </authorList>
    </citation>
    <scope>NUCLEOTIDE SEQUENCE</scope>
    <source>
        <strain evidence="1">CHK169-11906</strain>
    </source>
</reference>
<comment type="caution">
    <text evidence="1">The sequence shown here is derived from an EMBL/GenBank/DDBJ whole genome shotgun (WGS) entry which is preliminary data.</text>
</comment>
<reference evidence="1" key="1">
    <citation type="journal article" date="2021" name="PeerJ">
        <title>Extensive microbial diversity within the chicken gut microbiome revealed by metagenomics and culture.</title>
        <authorList>
            <person name="Gilroy R."/>
            <person name="Ravi A."/>
            <person name="Getino M."/>
            <person name="Pursley I."/>
            <person name="Horton D.L."/>
            <person name="Alikhan N.F."/>
            <person name="Baker D."/>
            <person name="Gharbi K."/>
            <person name="Hall N."/>
            <person name="Watson M."/>
            <person name="Adriaenssens E.M."/>
            <person name="Foster-Nyarko E."/>
            <person name="Jarju S."/>
            <person name="Secka A."/>
            <person name="Antonio M."/>
            <person name="Oren A."/>
            <person name="Chaudhuri R.R."/>
            <person name="La Ragione R."/>
            <person name="Hildebrand F."/>
            <person name="Pallen M.J."/>
        </authorList>
    </citation>
    <scope>NUCLEOTIDE SEQUENCE</scope>
    <source>
        <strain evidence="1">CHK169-11906</strain>
    </source>
</reference>
<dbReference type="InterPro" id="IPR019271">
    <property type="entry name" value="DUF2284_metal-binding"/>
</dbReference>
<organism evidence="1 2">
    <name type="scientific">Candidatus Alistipes avicola</name>
    <dbReference type="NCBI Taxonomy" id="2838432"/>
    <lineage>
        <taxon>Bacteria</taxon>
        <taxon>Pseudomonadati</taxon>
        <taxon>Bacteroidota</taxon>
        <taxon>Bacteroidia</taxon>
        <taxon>Bacteroidales</taxon>
        <taxon>Rikenellaceae</taxon>
        <taxon>Alistipes</taxon>
    </lineage>
</organism>
<proteinExistence type="predicted"/>
<evidence type="ECO:0000313" key="2">
    <source>
        <dbReference type="Proteomes" id="UP000824259"/>
    </source>
</evidence>
<evidence type="ECO:0000313" key="1">
    <source>
        <dbReference type="EMBL" id="HJA98667.1"/>
    </source>
</evidence>
<dbReference type="Proteomes" id="UP000824259">
    <property type="component" value="Unassembled WGS sequence"/>
</dbReference>
<name>A0A9D2IEV1_9BACT</name>
<dbReference type="AlphaFoldDB" id="A0A9D2IEV1"/>
<dbReference type="EMBL" id="DWYR01000009">
    <property type="protein sequence ID" value="HJA98667.1"/>
    <property type="molecule type" value="Genomic_DNA"/>
</dbReference>
<accession>A0A9D2IEV1</accession>
<protein>
    <submittedName>
        <fullName evidence="1">DUF2284 domain-containing protein</fullName>
    </submittedName>
</protein>
<gene>
    <name evidence="1" type="ORF">H9779_03595</name>
</gene>
<dbReference type="Pfam" id="PF10050">
    <property type="entry name" value="DUF2284"/>
    <property type="match status" value="1"/>
</dbReference>
<sequence length="187" mass="21351">MLSYAAQDFTAVLPVRDYVAGFRDAARFEACCRACPNYGRSWGCPPFEFDAEEVLARYRTAFLIATKIVPDEQQIPISEARRLILPERRRLENCLREMEKQYDGHSFAYAGTCLYCPEGTCARRENLPCRHPELVRPSLEAFGFNIGKTTSELFGIELKWGQNGMLPEYLTLVCGFFHNADCVEWNG</sequence>